<dbReference type="AlphaFoldDB" id="A0A1I6Y5B7"/>
<dbReference type="Pfam" id="PF05425">
    <property type="entry name" value="CopD"/>
    <property type="match status" value="1"/>
</dbReference>
<dbReference type="EMBL" id="LR215729">
    <property type="protein sequence ID" value="VEV95199.1"/>
    <property type="molecule type" value="Genomic_DNA"/>
</dbReference>
<keyword evidence="1" id="KW-0472">Membrane</keyword>
<keyword evidence="1" id="KW-1133">Transmembrane helix</keyword>
<gene>
    <name evidence="3" type="ORF">PMYSY11_0152</name>
</gene>
<reference evidence="3" key="1">
    <citation type="submission" date="2019-02" db="EMBL/GenBank/DDBJ databases">
        <authorList>
            <consortium name="Genoscope - CEA"/>
            <person name="William W."/>
        </authorList>
    </citation>
    <scope>NUCLEOTIDE SEQUENCE [LARGE SCALE GENOMIC DNA]</scope>
    <source>
        <strain evidence="3">YSy11</strain>
    </source>
</reference>
<feature type="transmembrane region" description="Helical" evidence="1">
    <location>
        <begin position="84"/>
        <end position="103"/>
    </location>
</feature>
<sequence length="154" mass="17218">MTAYSALYALHVLAAMVWVGGMFFAWMILRPAAAGVLAAPERLQLWQEVFRRFFLWVWAAVLILPIGGMGMLHMRFAGFDTAPQYVQIMMGLFIAMLALFLRIQLLQLPELRKTIAEQNWSEAGAALARIRKVVGINLILGLLVVSIAAIRPSF</sequence>
<dbReference type="InterPro" id="IPR008457">
    <property type="entry name" value="Cu-R_CopD_dom"/>
</dbReference>
<dbReference type="GO" id="GO:0016020">
    <property type="term" value="C:membrane"/>
    <property type="evidence" value="ECO:0007669"/>
    <property type="project" value="InterPro"/>
</dbReference>
<name>A0A1I6Y5B7_9PSED</name>
<feature type="transmembrane region" description="Helical" evidence="1">
    <location>
        <begin position="6"/>
        <end position="29"/>
    </location>
</feature>
<feature type="transmembrane region" description="Helical" evidence="1">
    <location>
        <begin position="49"/>
        <end position="72"/>
    </location>
</feature>
<evidence type="ECO:0000313" key="3">
    <source>
        <dbReference type="EMBL" id="VEV95199.1"/>
    </source>
</evidence>
<keyword evidence="1" id="KW-0812">Transmembrane</keyword>
<proteinExistence type="predicted"/>
<dbReference type="STRING" id="437900.GCA_001940335_01051"/>
<protein>
    <recommendedName>
        <fullName evidence="2">Copper resistance protein D domain-containing protein</fullName>
    </recommendedName>
</protein>
<feature type="transmembrane region" description="Helical" evidence="1">
    <location>
        <begin position="133"/>
        <end position="150"/>
    </location>
</feature>
<feature type="domain" description="Copper resistance protein D" evidence="2">
    <location>
        <begin position="48"/>
        <end position="150"/>
    </location>
</feature>
<evidence type="ECO:0000256" key="1">
    <source>
        <dbReference type="SAM" id="Phobius"/>
    </source>
</evidence>
<accession>A0A1I6Y5B7</accession>
<organism evidence="3">
    <name type="scientific">Pseudomonas marincola</name>
    <dbReference type="NCBI Taxonomy" id="437900"/>
    <lineage>
        <taxon>Bacteria</taxon>
        <taxon>Pseudomonadati</taxon>
        <taxon>Pseudomonadota</taxon>
        <taxon>Gammaproteobacteria</taxon>
        <taxon>Pseudomonadales</taxon>
        <taxon>Pseudomonadaceae</taxon>
        <taxon>Pseudomonas</taxon>
    </lineage>
</organism>
<evidence type="ECO:0000259" key="2">
    <source>
        <dbReference type="Pfam" id="PF05425"/>
    </source>
</evidence>
<dbReference type="RefSeq" id="WP_090508722.1">
    <property type="nucleotide sequence ID" value="NZ_FPBC01000001.1"/>
</dbReference>